<gene>
    <name evidence="11" type="primary">siaT_1</name>
    <name evidence="11" type="ORF">Poly41_20970</name>
</gene>
<keyword evidence="4" id="KW-0997">Cell inner membrane</keyword>
<dbReference type="RefSeq" id="WP_197231198.1">
    <property type="nucleotide sequence ID" value="NZ_SJPV01000003.1"/>
</dbReference>
<keyword evidence="2" id="KW-0813">Transport</keyword>
<keyword evidence="6 9" id="KW-1133">Transmembrane helix</keyword>
<comment type="caution">
    <text evidence="11">The sequence shown here is derived from an EMBL/GenBank/DDBJ whole genome shotgun (WGS) entry which is preliminary data.</text>
</comment>
<feature type="transmembrane region" description="Helical" evidence="9">
    <location>
        <begin position="23"/>
        <end position="44"/>
    </location>
</feature>
<keyword evidence="3" id="KW-1003">Cell membrane</keyword>
<comment type="similarity">
    <text evidence="8">Belongs to the TRAP transporter small permease family.</text>
</comment>
<proteinExistence type="inferred from homology"/>
<dbReference type="PANTHER" id="PTHR35011:SF2">
    <property type="entry name" value="2,3-DIKETO-L-GULONATE TRAP TRANSPORTER SMALL PERMEASE PROTEIN YIAM"/>
    <property type="match status" value="1"/>
</dbReference>
<evidence type="ECO:0000256" key="8">
    <source>
        <dbReference type="ARBA" id="ARBA00038436"/>
    </source>
</evidence>
<dbReference type="AlphaFoldDB" id="A0A5C6DSU7"/>
<dbReference type="PANTHER" id="PTHR35011">
    <property type="entry name" value="2,3-DIKETO-L-GULONATE TRAP TRANSPORTER SMALL PERMEASE PROTEIN YIAM"/>
    <property type="match status" value="1"/>
</dbReference>
<evidence type="ECO:0000313" key="12">
    <source>
        <dbReference type="Proteomes" id="UP000319143"/>
    </source>
</evidence>
<evidence type="ECO:0000256" key="5">
    <source>
        <dbReference type="ARBA" id="ARBA00022692"/>
    </source>
</evidence>
<evidence type="ECO:0000256" key="1">
    <source>
        <dbReference type="ARBA" id="ARBA00004429"/>
    </source>
</evidence>
<dbReference type="GO" id="GO:0015740">
    <property type="term" value="P:C4-dicarboxylate transport"/>
    <property type="evidence" value="ECO:0007669"/>
    <property type="project" value="TreeGrafter"/>
</dbReference>
<sequence length="168" mass="18354">MNAESTSSPWTRVSLYLVRFEKAMAMILLAVVVVTLAGQVLARYLFHSPISWSEEVARLALIWLSFVASGFVTAEQEHITVDVLPSRIGPRASRMCDQLAGAIVMVTCLMLLIGGFRFVWRVWPVGSPGTGVSMSLWYAAASFGLAMMSFHAAVGLFGKPVNPSREQT</sequence>
<dbReference type="EMBL" id="SJPV01000003">
    <property type="protein sequence ID" value="TWU39274.1"/>
    <property type="molecule type" value="Genomic_DNA"/>
</dbReference>
<feature type="transmembrane region" description="Helical" evidence="9">
    <location>
        <begin position="95"/>
        <end position="116"/>
    </location>
</feature>
<keyword evidence="12" id="KW-1185">Reference proteome</keyword>
<dbReference type="InterPro" id="IPR007387">
    <property type="entry name" value="TRAP_DctQ"/>
</dbReference>
<feature type="transmembrane region" description="Helical" evidence="9">
    <location>
        <begin position="136"/>
        <end position="157"/>
    </location>
</feature>
<accession>A0A5C6DSU7</accession>
<evidence type="ECO:0000256" key="6">
    <source>
        <dbReference type="ARBA" id="ARBA00022989"/>
    </source>
</evidence>
<comment type="subcellular location">
    <subcellularLocation>
        <location evidence="1">Cell inner membrane</location>
        <topology evidence="1">Multi-pass membrane protein</topology>
    </subcellularLocation>
</comment>
<name>A0A5C6DSU7_9BACT</name>
<feature type="domain" description="Tripartite ATP-independent periplasmic transporters DctQ component" evidence="10">
    <location>
        <begin position="33"/>
        <end position="156"/>
    </location>
</feature>
<keyword evidence="5 9" id="KW-0812">Transmembrane</keyword>
<evidence type="ECO:0000256" key="4">
    <source>
        <dbReference type="ARBA" id="ARBA00022519"/>
    </source>
</evidence>
<dbReference type="GO" id="GO:0005886">
    <property type="term" value="C:plasma membrane"/>
    <property type="evidence" value="ECO:0007669"/>
    <property type="project" value="UniProtKB-SubCell"/>
</dbReference>
<evidence type="ECO:0000256" key="9">
    <source>
        <dbReference type="SAM" id="Phobius"/>
    </source>
</evidence>
<evidence type="ECO:0000313" key="11">
    <source>
        <dbReference type="EMBL" id="TWU39274.1"/>
    </source>
</evidence>
<protein>
    <submittedName>
        <fullName evidence="11">Sialic acid TRAP transporter permease protein SiaT</fullName>
    </submittedName>
</protein>
<reference evidence="11 12" key="1">
    <citation type="submission" date="2019-02" db="EMBL/GenBank/DDBJ databases">
        <title>Deep-cultivation of Planctomycetes and their phenomic and genomic characterization uncovers novel biology.</title>
        <authorList>
            <person name="Wiegand S."/>
            <person name="Jogler M."/>
            <person name="Boedeker C."/>
            <person name="Pinto D."/>
            <person name="Vollmers J."/>
            <person name="Rivas-Marin E."/>
            <person name="Kohn T."/>
            <person name="Peeters S.H."/>
            <person name="Heuer A."/>
            <person name="Rast P."/>
            <person name="Oberbeckmann S."/>
            <person name="Bunk B."/>
            <person name="Jeske O."/>
            <person name="Meyerdierks A."/>
            <person name="Storesund J.E."/>
            <person name="Kallscheuer N."/>
            <person name="Luecker S."/>
            <person name="Lage O.M."/>
            <person name="Pohl T."/>
            <person name="Merkel B.J."/>
            <person name="Hornburger P."/>
            <person name="Mueller R.-W."/>
            <person name="Bruemmer F."/>
            <person name="Labrenz M."/>
            <person name="Spormann A.M."/>
            <person name="Op Den Camp H."/>
            <person name="Overmann J."/>
            <person name="Amann R."/>
            <person name="Jetten M.S.M."/>
            <person name="Mascher T."/>
            <person name="Medema M.H."/>
            <person name="Devos D.P."/>
            <person name="Kaster A.-K."/>
            <person name="Ovreas L."/>
            <person name="Rohde M."/>
            <person name="Galperin M.Y."/>
            <person name="Jogler C."/>
        </authorList>
    </citation>
    <scope>NUCLEOTIDE SEQUENCE [LARGE SCALE GENOMIC DNA]</scope>
    <source>
        <strain evidence="11 12">Poly41</strain>
    </source>
</reference>
<evidence type="ECO:0000259" key="10">
    <source>
        <dbReference type="Pfam" id="PF04290"/>
    </source>
</evidence>
<dbReference type="GO" id="GO:0022857">
    <property type="term" value="F:transmembrane transporter activity"/>
    <property type="evidence" value="ECO:0007669"/>
    <property type="project" value="TreeGrafter"/>
</dbReference>
<keyword evidence="7 9" id="KW-0472">Membrane</keyword>
<organism evidence="11 12">
    <name type="scientific">Novipirellula artificiosorum</name>
    <dbReference type="NCBI Taxonomy" id="2528016"/>
    <lineage>
        <taxon>Bacteria</taxon>
        <taxon>Pseudomonadati</taxon>
        <taxon>Planctomycetota</taxon>
        <taxon>Planctomycetia</taxon>
        <taxon>Pirellulales</taxon>
        <taxon>Pirellulaceae</taxon>
        <taxon>Novipirellula</taxon>
    </lineage>
</organism>
<dbReference type="Pfam" id="PF04290">
    <property type="entry name" value="DctQ"/>
    <property type="match status" value="1"/>
</dbReference>
<dbReference type="InterPro" id="IPR055348">
    <property type="entry name" value="DctQ"/>
</dbReference>
<evidence type="ECO:0000256" key="3">
    <source>
        <dbReference type="ARBA" id="ARBA00022475"/>
    </source>
</evidence>
<evidence type="ECO:0000256" key="7">
    <source>
        <dbReference type="ARBA" id="ARBA00023136"/>
    </source>
</evidence>
<evidence type="ECO:0000256" key="2">
    <source>
        <dbReference type="ARBA" id="ARBA00022448"/>
    </source>
</evidence>
<dbReference type="Proteomes" id="UP000319143">
    <property type="component" value="Unassembled WGS sequence"/>
</dbReference>